<feature type="transmembrane region" description="Helical" evidence="1">
    <location>
        <begin position="135"/>
        <end position="154"/>
    </location>
</feature>
<comment type="caution">
    <text evidence="2">The sequence shown here is derived from an EMBL/GenBank/DDBJ whole genome shotgun (WGS) entry which is preliminary data.</text>
</comment>
<organism evidence="2 3">
    <name type="scientific">Rhizobium leguminosarum bv. viciae</name>
    <dbReference type="NCBI Taxonomy" id="387"/>
    <lineage>
        <taxon>Bacteria</taxon>
        <taxon>Pseudomonadati</taxon>
        <taxon>Pseudomonadota</taxon>
        <taxon>Alphaproteobacteria</taxon>
        <taxon>Hyphomicrobiales</taxon>
        <taxon>Rhizobiaceae</taxon>
        <taxon>Rhizobium/Agrobacterium group</taxon>
        <taxon>Rhizobium</taxon>
    </lineage>
</organism>
<gene>
    <name evidence="2" type="ORF">GFL91_12440</name>
</gene>
<dbReference type="AlphaFoldDB" id="A0A8I2GPY2"/>
<keyword evidence="1" id="KW-1133">Transmembrane helix</keyword>
<dbReference type="Proteomes" id="UP000662259">
    <property type="component" value="Unassembled WGS sequence"/>
</dbReference>
<evidence type="ECO:0000313" key="3">
    <source>
        <dbReference type="Proteomes" id="UP000662259"/>
    </source>
</evidence>
<keyword evidence="1" id="KW-0472">Membrane</keyword>
<name>A0A8I2GPY2_RHILV</name>
<reference evidence="2" key="1">
    <citation type="submission" date="2019-10" db="EMBL/GenBank/DDBJ databases">
        <title>Rhizobium leguminosarum symbiovar viciae collection.</title>
        <authorList>
            <person name="Boivin S."/>
            <person name="Lepetit M."/>
        </authorList>
    </citation>
    <scope>NUCLEOTIDE SEQUENCE</scope>
    <source>
        <strain evidence="2">L143</strain>
    </source>
</reference>
<dbReference type="EMBL" id="WIEZ01000006">
    <property type="protein sequence ID" value="NKM45783.1"/>
    <property type="molecule type" value="Genomic_DNA"/>
</dbReference>
<sequence length="235" mass="26419">MTRTFEARKTIRGSFLLREETLRRIISHMTSSGGMLKATLTFKDERVIASDNIEEILTDSLISSTKIDQLRLRTIECPGGVAEVLFADRSAAMGYGIEGERTWVLALEQDILNEFNSGKLWFSNLNPNRWPVENINTAIVWISVLVGVFTLLMYHFGEWIIKNTPLWIPLSVATAFGLATLLQTYLFPSLHFGFGKGLESYRFRTGTIYFLFAGLFLSIVTGVVGNYFSLKLGIG</sequence>
<protein>
    <submittedName>
        <fullName evidence="2">Uncharacterized protein</fullName>
    </submittedName>
</protein>
<feature type="transmembrane region" description="Helical" evidence="1">
    <location>
        <begin position="166"/>
        <end position="187"/>
    </location>
</feature>
<evidence type="ECO:0000313" key="2">
    <source>
        <dbReference type="EMBL" id="NKM45783.1"/>
    </source>
</evidence>
<accession>A0A8I2GPY2</accession>
<proteinExistence type="predicted"/>
<feature type="transmembrane region" description="Helical" evidence="1">
    <location>
        <begin position="208"/>
        <end position="228"/>
    </location>
</feature>
<dbReference type="RefSeq" id="WP_168276104.1">
    <property type="nucleotide sequence ID" value="NZ_WIEZ01000006.1"/>
</dbReference>
<evidence type="ECO:0000256" key="1">
    <source>
        <dbReference type="SAM" id="Phobius"/>
    </source>
</evidence>
<keyword evidence="1" id="KW-0812">Transmembrane</keyword>